<keyword evidence="3" id="KW-1185">Reference proteome</keyword>
<accession>A0ABN8P0E8</accession>
<dbReference type="Pfam" id="PF13676">
    <property type="entry name" value="TIR_2"/>
    <property type="match status" value="2"/>
</dbReference>
<reference evidence="2 3" key="1">
    <citation type="submission" date="2022-05" db="EMBL/GenBank/DDBJ databases">
        <authorList>
            <consortium name="Genoscope - CEA"/>
            <person name="William W."/>
        </authorList>
    </citation>
    <scope>NUCLEOTIDE SEQUENCE [LARGE SCALE GENOMIC DNA]</scope>
</reference>
<dbReference type="Gene3D" id="2.30.30.140">
    <property type="match status" value="1"/>
</dbReference>
<dbReference type="PANTHER" id="PTHR47508">
    <property type="entry name" value="SAM DOMAIN-CONTAINING PROTEIN-RELATED"/>
    <property type="match status" value="1"/>
</dbReference>
<dbReference type="Gene3D" id="3.40.50.10140">
    <property type="entry name" value="Toll/interleukin-1 receptor homology (TIR) domain"/>
    <property type="match status" value="2"/>
</dbReference>
<feature type="domain" description="TIR" evidence="1">
    <location>
        <begin position="519"/>
        <end position="627"/>
    </location>
</feature>
<gene>
    <name evidence="2" type="ORF">PLOB_00033575</name>
</gene>
<protein>
    <recommendedName>
        <fullName evidence="1">TIR domain-containing protein</fullName>
    </recommendedName>
</protein>
<evidence type="ECO:0000313" key="3">
    <source>
        <dbReference type="Proteomes" id="UP001159405"/>
    </source>
</evidence>
<feature type="domain" description="TIR" evidence="1">
    <location>
        <begin position="344"/>
        <end position="450"/>
    </location>
</feature>
<dbReference type="SUPFAM" id="SSF52200">
    <property type="entry name" value="Toll/Interleukin receptor TIR domain"/>
    <property type="match status" value="2"/>
</dbReference>
<dbReference type="Proteomes" id="UP001159405">
    <property type="component" value="Unassembled WGS sequence"/>
</dbReference>
<dbReference type="PANTHER" id="PTHR47508:SF1">
    <property type="entry name" value="NON-SPECIFIC SERINE_THREONINE PROTEIN KINASE"/>
    <property type="match status" value="1"/>
</dbReference>
<organism evidence="2 3">
    <name type="scientific">Porites lobata</name>
    <dbReference type="NCBI Taxonomy" id="104759"/>
    <lineage>
        <taxon>Eukaryota</taxon>
        <taxon>Metazoa</taxon>
        <taxon>Cnidaria</taxon>
        <taxon>Anthozoa</taxon>
        <taxon>Hexacorallia</taxon>
        <taxon>Scleractinia</taxon>
        <taxon>Fungiina</taxon>
        <taxon>Poritidae</taxon>
        <taxon>Porites</taxon>
    </lineage>
</organism>
<dbReference type="InterPro" id="IPR035897">
    <property type="entry name" value="Toll_tir_struct_dom_sf"/>
</dbReference>
<proteinExistence type="predicted"/>
<sequence length="815" mass="91392">MGCAPSSQSLQVSDNETRLLQEIDRLRFEQQTQQFEISKLRQENEKLREGQVNGAHDNVEFGYEMTEEDGGHEVLVQEIEKLKLEQHERDRVINDLRLNNEELNRKLYENEQQAQSIPTAFSPGAPAKTRNLPKVGDPVLAMWEVSPWQYFTATIVSFDSNTLQYTIVWDDQDPSGRIVDYYNLALDRVPEHDEIAIGSVVLFPQGKYKGQEGVRLGGQRYHQGRITNVYDGPGGEKRYDGEHTKDDADGKWITYKDYNRYFYGLELHQFRISPNVLEILSAQNPEPTSNQQSRATHSNPCDIFISYTKVNSPSAIRNQEVLPSDAPPSYDEAILSSICDPRDIRFQLESCGVTLNKEKQGADALIQTVQEINTAKVFVACLSDEYVKDEICRQEFQYAKKTAKKPVIPIVVGSGSFDWMMTVVGLLIAGEIYIHFSNKDVQEAKMAELLKAVKKSVPQVALPGEMGSVQDLRTSEVSGPGTKPLKTADVFVSYCWSNSESAHRSKQVKDFTGSPFADARKVHASLANFGKFSLWIDTERLKTTNQNDESLGMFAQIAEGLGKAKAVLAFVSKQYANSENCRMEIQFAIKSLKKPVVPVIVGADDDWQSTVVGLLVAGQDNPAINLQNVQSEQEFYQKVQDIQAAILPLLGVREESRSYRAPRIGDHVISHHMKWAFYGATIASFDRETMSYTVNWDDGDPTGKVQSYKDLAIDQVPTVDQVGVDSIVFFPQGSYGATEGNNTGGIRFHQGIVTRVWKDPSGVTRYDGHHTKGDEDGKWVTYSGYQYNFQGIPLEKLRISPNAMDALMACQQAFS</sequence>
<dbReference type="InterPro" id="IPR000157">
    <property type="entry name" value="TIR_dom"/>
</dbReference>
<comment type="caution">
    <text evidence="2">The sequence shown here is derived from an EMBL/GenBank/DDBJ whole genome shotgun (WGS) entry which is preliminary data.</text>
</comment>
<dbReference type="EMBL" id="CALNXK010000045">
    <property type="protein sequence ID" value="CAH3128340.1"/>
    <property type="molecule type" value="Genomic_DNA"/>
</dbReference>
<name>A0ABN8P0E8_9CNID</name>
<evidence type="ECO:0000259" key="1">
    <source>
        <dbReference type="Pfam" id="PF13676"/>
    </source>
</evidence>
<evidence type="ECO:0000313" key="2">
    <source>
        <dbReference type="EMBL" id="CAH3128340.1"/>
    </source>
</evidence>